<dbReference type="EMBL" id="CP182909">
    <property type="protein sequence ID" value="XPM66727.1"/>
    <property type="molecule type" value="Genomic_DNA"/>
</dbReference>
<gene>
    <name evidence="1" type="ORF">BH720_016660</name>
</gene>
<evidence type="ECO:0000313" key="1">
    <source>
        <dbReference type="EMBL" id="XPM66727.1"/>
    </source>
</evidence>
<name>A0ACD5H132_9CYAN</name>
<keyword evidence="2" id="KW-1185">Reference proteome</keyword>
<organism evidence="1 2">
    <name type="scientific">Desertifilum tharense IPPAS B-1220</name>
    <dbReference type="NCBI Taxonomy" id="1781255"/>
    <lineage>
        <taxon>Bacteria</taxon>
        <taxon>Bacillati</taxon>
        <taxon>Cyanobacteriota</taxon>
        <taxon>Cyanophyceae</taxon>
        <taxon>Desertifilales</taxon>
        <taxon>Desertifilaceae</taxon>
        <taxon>Desertifilum</taxon>
    </lineage>
</organism>
<keyword evidence="1" id="KW-0560">Oxidoreductase</keyword>
<reference evidence="1 2" key="1">
    <citation type="journal article" date="2016" name="Genome Announc.">
        <title>Draft Genome Sequence of the Thermotolerant Cyanobacterium Desertifilum sp. IPPAS B-1220.</title>
        <authorList>
            <person name="Mironov K.S."/>
            <person name="Sinetova M.A."/>
            <person name="Bolatkhan K."/>
            <person name="Zayadan B.K."/>
            <person name="Ustinova V.V."/>
            <person name="Kupriyanova E.V."/>
            <person name="Skrypnik A.N."/>
            <person name="Gogoleva N.E."/>
            <person name="Gogolev Y.V."/>
            <person name="Los D.A."/>
        </authorList>
    </citation>
    <scope>NUCLEOTIDE SEQUENCE [LARGE SCALE GENOMIC DNA]</scope>
    <source>
        <strain evidence="1 2">IPPAS B-1220</strain>
    </source>
</reference>
<proteinExistence type="predicted"/>
<evidence type="ECO:0000313" key="2">
    <source>
        <dbReference type="Proteomes" id="UP000095472"/>
    </source>
</evidence>
<accession>A0ACD5H132</accession>
<sequence length="54" mass="5931">MGVETFLKHSSLIQYSPTALNKMGNAIITLAETEGLNSHADSVRLRIENRTDDA</sequence>
<dbReference type="EC" id="1.1.1.23" evidence="1"/>
<protein>
    <submittedName>
        <fullName evidence="1">Histidinol dehydrogenase</fullName>
        <ecNumber evidence="1">1.1.1.23</ecNumber>
    </submittedName>
</protein>
<dbReference type="Proteomes" id="UP000095472">
    <property type="component" value="Chromosome"/>
</dbReference>